<dbReference type="InterPro" id="IPR036397">
    <property type="entry name" value="RNaseH_sf"/>
</dbReference>
<dbReference type="InterPro" id="IPR044730">
    <property type="entry name" value="RNase_H-like_dom_plant"/>
</dbReference>
<dbReference type="PANTHER" id="PTHR47074:SF49">
    <property type="entry name" value="POLYNUCLEOTIDYL TRANSFERASE, RIBONUCLEASE H-LIKE SUPERFAMILY PROTEIN"/>
    <property type="match status" value="1"/>
</dbReference>
<dbReference type="EMBL" id="QGKV02002055">
    <property type="protein sequence ID" value="KAF3496912.1"/>
    <property type="molecule type" value="Genomic_DNA"/>
</dbReference>
<evidence type="ECO:0000313" key="4">
    <source>
        <dbReference type="Proteomes" id="UP000266723"/>
    </source>
</evidence>
<feature type="region of interest" description="Disordered" evidence="1">
    <location>
        <begin position="1"/>
        <end position="21"/>
    </location>
</feature>
<sequence length="275" mass="30197">MEYPTHKLPPPGASSSHPTHSTKSSGLPIFLRLAPSLCASYSWKILPPVGVVGNLFLCICWHLWISRNKLLFDNRSTTPQDVLLQSICAMKEWEAASPNRPTTTLISPPIPHLPRPSMISVSTTVCHTDASWKVRAAGLAWIFSDHAGTESSHKAISLDHVSSPLMAEALAIRGALLHATSIKITHICLRSDFQVLIQEICQRKLIMELYGVLSYIDSLSFSAVSPFVSLASDRQARGFLGGPVLQSSKPKGNSNSENMNRIWLIVKNETLKPNL</sequence>
<dbReference type="CDD" id="cd06222">
    <property type="entry name" value="RNase_H_like"/>
    <property type="match status" value="1"/>
</dbReference>
<dbReference type="InterPro" id="IPR052929">
    <property type="entry name" value="RNase_H-like_EbsB-rel"/>
</dbReference>
<comment type="caution">
    <text evidence="3">The sequence shown here is derived from an EMBL/GenBank/DDBJ whole genome shotgun (WGS) entry which is preliminary data.</text>
</comment>
<feature type="domain" description="RNase H type-1" evidence="2">
    <location>
        <begin position="129"/>
        <end position="204"/>
    </location>
</feature>
<name>A0ABQ7AGV3_BRACR</name>
<evidence type="ECO:0000259" key="2">
    <source>
        <dbReference type="Pfam" id="PF13456"/>
    </source>
</evidence>
<keyword evidence="4" id="KW-1185">Reference proteome</keyword>
<accession>A0ABQ7AGV3</accession>
<evidence type="ECO:0000313" key="3">
    <source>
        <dbReference type="EMBL" id="KAF3496912.1"/>
    </source>
</evidence>
<protein>
    <recommendedName>
        <fullName evidence="2">RNase H type-1 domain-containing protein</fullName>
    </recommendedName>
</protein>
<reference evidence="3 4" key="1">
    <citation type="journal article" date="2020" name="BMC Genomics">
        <title>Intraspecific diversification of the crop wild relative Brassica cretica Lam. using demographic model selection.</title>
        <authorList>
            <person name="Kioukis A."/>
            <person name="Michalopoulou V.A."/>
            <person name="Briers L."/>
            <person name="Pirintsos S."/>
            <person name="Studholme D.J."/>
            <person name="Pavlidis P."/>
            <person name="Sarris P.F."/>
        </authorList>
    </citation>
    <scope>NUCLEOTIDE SEQUENCE [LARGE SCALE GENOMIC DNA]</scope>
    <source>
        <strain evidence="4">cv. PFS-1207/04</strain>
    </source>
</reference>
<dbReference type="Gene3D" id="3.30.420.10">
    <property type="entry name" value="Ribonuclease H-like superfamily/Ribonuclease H"/>
    <property type="match status" value="1"/>
</dbReference>
<evidence type="ECO:0000256" key="1">
    <source>
        <dbReference type="SAM" id="MobiDB-lite"/>
    </source>
</evidence>
<proteinExistence type="predicted"/>
<gene>
    <name evidence="3" type="ORF">DY000_02052776</name>
</gene>
<dbReference type="PANTHER" id="PTHR47074">
    <property type="entry name" value="BNAC02G40300D PROTEIN"/>
    <property type="match status" value="1"/>
</dbReference>
<organism evidence="3 4">
    <name type="scientific">Brassica cretica</name>
    <name type="common">Mustard</name>
    <dbReference type="NCBI Taxonomy" id="69181"/>
    <lineage>
        <taxon>Eukaryota</taxon>
        <taxon>Viridiplantae</taxon>
        <taxon>Streptophyta</taxon>
        <taxon>Embryophyta</taxon>
        <taxon>Tracheophyta</taxon>
        <taxon>Spermatophyta</taxon>
        <taxon>Magnoliopsida</taxon>
        <taxon>eudicotyledons</taxon>
        <taxon>Gunneridae</taxon>
        <taxon>Pentapetalae</taxon>
        <taxon>rosids</taxon>
        <taxon>malvids</taxon>
        <taxon>Brassicales</taxon>
        <taxon>Brassicaceae</taxon>
        <taxon>Brassiceae</taxon>
        <taxon>Brassica</taxon>
    </lineage>
</organism>
<dbReference type="InterPro" id="IPR002156">
    <property type="entry name" value="RNaseH_domain"/>
</dbReference>
<dbReference type="Pfam" id="PF13456">
    <property type="entry name" value="RVT_3"/>
    <property type="match status" value="1"/>
</dbReference>
<dbReference type="Proteomes" id="UP000266723">
    <property type="component" value="Unassembled WGS sequence"/>
</dbReference>